<evidence type="ECO:0000313" key="2">
    <source>
        <dbReference type="EMBL" id="OGG20461.1"/>
    </source>
</evidence>
<dbReference type="InterPro" id="IPR003646">
    <property type="entry name" value="SH3-like_bac-type"/>
</dbReference>
<dbReference type="SMART" id="SM00287">
    <property type="entry name" value="SH3b"/>
    <property type="match status" value="1"/>
</dbReference>
<protein>
    <recommendedName>
        <fullName evidence="1">SH3b domain-containing protein</fullName>
    </recommendedName>
</protein>
<reference evidence="2 3" key="1">
    <citation type="journal article" date="2016" name="Nat. Commun.">
        <title>Thousands of microbial genomes shed light on interconnected biogeochemical processes in an aquifer system.</title>
        <authorList>
            <person name="Anantharaman K."/>
            <person name="Brown C.T."/>
            <person name="Hug L.A."/>
            <person name="Sharon I."/>
            <person name="Castelle C.J."/>
            <person name="Probst A.J."/>
            <person name="Thomas B.C."/>
            <person name="Singh A."/>
            <person name="Wilkins M.J."/>
            <person name="Karaoz U."/>
            <person name="Brodie E.L."/>
            <person name="Williams K.H."/>
            <person name="Hubbard S.S."/>
            <person name="Banfield J.F."/>
        </authorList>
    </citation>
    <scope>NUCLEOTIDE SEQUENCE [LARGE SCALE GENOMIC DNA]</scope>
</reference>
<dbReference type="STRING" id="1798384.A3D03_06445"/>
<dbReference type="AlphaFoldDB" id="A0A1F6A708"/>
<dbReference type="Pfam" id="PF08308">
    <property type="entry name" value="PEGA"/>
    <property type="match status" value="1"/>
</dbReference>
<evidence type="ECO:0000259" key="1">
    <source>
        <dbReference type="PROSITE" id="PS51781"/>
    </source>
</evidence>
<gene>
    <name evidence="2" type="ORF">A3D03_06445</name>
</gene>
<dbReference type="EMBL" id="MFJN01000046">
    <property type="protein sequence ID" value="OGG20461.1"/>
    <property type="molecule type" value="Genomic_DNA"/>
</dbReference>
<proteinExistence type="predicted"/>
<accession>A0A1F6A708</accession>
<dbReference type="Pfam" id="PF08239">
    <property type="entry name" value="SH3_3"/>
    <property type="match status" value="1"/>
</dbReference>
<dbReference type="Proteomes" id="UP000177092">
    <property type="component" value="Unassembled WGS sequence"/>
</dbReference>
<dbReference type="Gene3D" id="2.30.30.40">
    <property type="entry name" value="SH3 Domains"/>
    <property type="match status" value="1"/>
</dbReference>
<evidence type="ECO:0000313" key="3">
    <source>
        <dbReference type="Proteomes" id="UP000177092"/>
    </source>
</evidence>
<dbReference type="InterPro" id="IPR013229">
    <property type="entry name" value="PEGA"/>
</dbReference>
<sequence length="277" mass="29972">MNKRALLVVVIIVAVLSFAGYKFFFSRIANVGGLKVVSNPKSSIFLNDKLLGKTPYDDKYPAGEYIMKLIPEDTSTSAASWQKKINISPSLLTYVNRELGASELSSSGDILFLEKITDKEAQVAIFSTPDSATVILDGQEKGVSPLVLRDVVAGEHDVAVSSPGFTSRTVRIQAVTGYKLTVEYQLSILAENNSTSSPPSTSIGESTDPAKPYVVIKDTPTGFLRVRSGPSTTATETAQIKPGDKYSFLGEDSGWYKISYDTGKDGWISAKYAEKTE</sequence>
<feature type="domain" description="SH3b" evidence="1">
    <location>
        <begin position="211"/>
        <end position="277"/>
    </location>
</feature>
<name>A0A1F6A708_9BACT</name>
<dbReference type="PROSITE" id="PS51781">
    <property type="entry name" value="SH3B"/>
    <property type="match status" value="1"/>
</dbReference>
<comment type="caution">
    <text evidence="2">The sequence shown here is derived from an EMBL/GenBank/DDBJ whole genome shotgun (WGS) entry which is preliminary data.</text>
</comment>
<organism evidence="2 3">
    <name type="scientific">Candidatus Gottesmanbacteria bacterium RIFCSPHIGHO2_02_FULL_40_13</name>
    <dbReference type="NCBI Taxonomy" id="1798384"/>
    <lineage>
        <taxon>Bacteria</taxon>
        <taxon>Candidatus Gottesmaniibacteriota</taxon>
    </lineage>
</organism>